<feature type="transmembrane region" description="Helical" evidence="1">
    <location>
        <begin position="57"/>
        <end position="75"/>
    </location>
</feature>
<keyword evidence="1" id="KW-0472">Membrane</keyword>
<keyword evidence="3" id="KW-1185">Reference proteome</keyword>
<keyword evidence="1" id="KW-1133">Transmembrane helix</keyword>
<evidence type="ECO:0000313" key="3">
    <source>
        <dbReference type="Proteomes" id="UP001168528"/>
    </source>
</evidence>
<sequence>MTEKKLRKLIAFTVIAGGLMRLFDVAHGGLVLVIGLGAFLLLKLVKLLTKSVRTWTGLHVIQFLLIIAAMIALWLRYEEYPYSTVAFAVTLLTESLVGAKIFLNEKFGSSTVNGFLRMIKDFLMNSRAEAGQQTDKPIIKI</sequence>
<feature type="transmembrane region" description="Helical" evidence="1">
    <location>
        <begin position="25"/>
        <end position="45"/>
    </location>
</feature>
<dbReference type="RefSeq" id="WP_302035953.1">
    <property type="nucleotide sequence ID" value="NZ_JAUKPO010000001.1"/>
</dbReference>
<dbReference type="EMBL" id="JAUKPO010000001">
    <property type="protein sequence ID" value="MDO1445159.1"/>
    <property type="molecule type" value="Genomic_DNA"/>
</dbReference>
<keyword evidence="1" id="KW-0812">Transmembrane</keyword>
<comment type="caution">
    <text evidence="2">The sequence shown here is derived from an EMBL/GenBank/DDBJ whole genome shotgun (WGS) entry which is preliminary data.</text>
</comment>
<dbReference type="Proteomes" id="UP001168528">
    <property type="component" value="Unassembled WGS sequence"/>
</dbReference>
<gene>
    <name evidence="2" type="ORF">Q0590_02800</name>
</gene>
<evidence type="ECO:0000256" key="1">
    <source>
        <dbReference type="SAM" id="Phobius"/>
    </source>
</evidence>
<accession>A0ABT8QZQ6</accession>
<name>A0ABT8QZQ6_9BACT</name>
<evidence type="ECO:0008006" key="4">
    <source>
        <dbReference type="Google" id="ProtNLM"/>
    </source>
</evidence>
<protein>
    <recommendedName>
        <fullName evidence="4">Phage holin family protein</fullName>
    </recommendedName>
</protein>
<feature type="transmembrane region" description="Helical" evidence="1">
    <location>
        <begin position="81"/>
        <end position="103"/>
    </location>
</feature>
<organism evidence="2 3">
    <name type="scientific">Rhodocytophaga aerolata</name>
    <dbReference type="NCBI Taxonomy" id="455078"/>
    <lineage>
        <taxon>Bacteria</taxon>
        <taxon>Pseudomonadati</taxon>
        <taxon>Bacteroidota</taxon>
        <taxon>Cytophagia</taxon>
        <taxon>Cytophagales</taxon>
        <taxon>Rhodocytophagaceae</taxon>
        <taxon>Rhodocytophaga</taxon>
    </lineage>
</organism>
<reference evidence="2" key="1">
    <citation type="submission" date="2023-07" db="EMBL/GenBank/DDBJ databases">
        <title>The genome sequence of Rhodocytophaga aerolata KACC 12507.</title>
        <authorList>
            <person name="Zhang X."/>
        </authorList>
    </citation>
    <scope>NUCLEOTIDE SEQUENCE</scope>
    <source>
        <strain evidence="2">KACC 12507</strain>
    </source>
</reference>
<evidence type="ECO:0000313" key="2">
    <source>
        <dbReference type="EMBL" id="MDO1445159.1"/>
    </source>
</evidence>
<proteinExistence type="predicted"/>